<dbReference type="Gene3D" id="3.10.180.10">
    <property type="entry name" value="2,3-Dihydroxybiphenyl 1,2-Dioxygenase, domain 1"/>
    <property type="match status" value="1"/>
</dbReference>
<gene>
    <name evidence="2" type="ORF">LTR24_008368</name>
</gene>
<dbReference type="PROSITE" id="PS51819">
    <property type="entry name" value="VOC"/>
    <property type="match status" value="1"/>
</dbReference>
<proteinExistence type="predicted"/>
<protein>
    <recommendedName>
        <fullName evidence="1">VOC domain-containing protein</fullName>
    </recommendedName>
</protein>
<comment type="caution">
    <text evidence="2">The sequence shown here is derived from an EMBL/GenBank/DDBJ whole genome shotgun (WGS) entry which is preliminary data.</text>
</comment>
<reference evidence="2 3" key="1">
    <citation type="submission" date="2023-08" db="EMBL/GenBank/DDBJ databases">
        <title>Black Yeasts Isolated from many extreme environments.</title>
        <authorList>
            <person name="Coleine C."/>
            <person name="Stajich J.E."/>
            <person name="Selbmann L."/>
        </authorList>
    </citation>
    <scope>NUCLEOTIDE SEQUENCE [LARGE SCALE GENOMIC DNA]</scope>
    <source>
        <strain evidence="2 3">CCFEE 5885</strain>
    </source>
</reference>
<dbReference type="SUPFAM" id="SSF54593">
    <property type="entry name" value="Glyoxalase/Bleomycin resistance protein/Dihydroxybiphenyl dioxygenase"/>
    <property type="match status" value="1"/>
</dbReference>
<accession>A0ABR0K077</accession>
<dbReference type="InterPro" id="IPR029068">
    <property type="entry name" value="Glyas_Bleomycin-R_OHBP_Dase"/>
</dbReference>
<feature type="domain" description="VOC" evidence="1">
    <location>
        <begin position="12"/>
        <end position="171"/>
    </location>
</feature>
<keyword evidence="3" id="KW-1185">Reference proteome</keyword>
<dbReference type="Proteomes" id="UP001345013">
    <property type="component" value="Unassembled WGS sequence"/>
</dbReference>
<evidence type="ECO:0000259" key="1">
    <source>
        <dbReference type="PROSITE" id="PS51819"/>
    </source>
</evidence>
<dbReference type="InterPro" id="IPR037523">
    <property type="entry name" value="VOC_core"/>
</dbReference>
<dbReference type="EMBL" id="JAVRRG010000143">
    <property type="protein sequence ID" value="KAK5080851.1"/>
    <property type="molecule type" value="Genomic_DNA"/>
</dbReference>
<sequence>MANAASSPPPPTPSHILETILYVRSMDASREFYGNILNLKHDLSTPDLTTYPLGQTTLLLFKLGGAHTTDRYPSTERPKDVVPKHGPSSAILDLLTSAENGDSSQAGRSLGQHFALAVDSVADVERWERHFEAVNKEQARVKVLGSMCWPRGGKSLYFEDCDGHVGEIGSRGIWKHY</sequence>
<evidence type="ECO:0000313" key="2">
    <source>
        <dbReference type="EMBL" id="KAK5080851.1"/>
    </source>
</evidence>
<dbReference type="InterPro" id="IPR004360">
    <property type="entry name" value="Glyas_Fos-R_dOase_dom"/>
</dbReference>
<evidence type="ECO:0000313" key="3">
    <source>
        <dbReference type="Proteomes" id="UP001345013"/>
    </source>
</evidence>
<dbReference type="Pfam" id="PF00903">
    <property type="entry name" value="Glyoxalase"/>
    <property type="match status" value="1"/>
</dbReference>
<name>A0ABR0K077_9EURO</name>
<organism evidence="2 3">
    <name type="scientific">Lithohypha guttulata</name>
    <dbReference type="NCBI Taxonomy" id="1690604"/>
    <lineage>
        <taxon>Eukaryota</taxon>
        <taxon>Fungi</taxon>
        <taxon>Dikarya</taxon>
        <taxon>Ascomycota</taxon>
        <taxon>Pezizomycotina</taxon>
        <taxon>Eurotiomycetes</taxon>
        <taxon>Chaetothyriomycetidae</taxon>
        <taxon>Chaetothyriales</taxon>
        <taxon>Trichomeriaceae</taxon>
        <taxon>Lithohypha</taxon>
    </lineage>
</organism>